<dbReference type="KEGG" id="tko:TK0739"/>
<keyword evidence="3" id="KW-1185">Reference proteome</keyword>
<dbReference type="eggNOG" id="arCOG04380">
    <property type="taxonomic scope" value="Archaea"/>
</dbReference>
<accession>Q5JHD9</accession>
<evidence type="ECO:0000313" key="2">
    <source>
        <dbReference type="EMBL" id="BAD84929.1"/>
    </source>
</evidence>
<dbReference type="Proteomes" id="UP000000536">
    <property type="component" value="Chromosome"/>
</dbReference>
<organism evidence="2 3">
    <name type="scientific">Thermococcus kodakarensis (strain ATCC BAA-918 / JCM 12380 / KOD1)</name>
    <name type="common">Pyrococcus kodakaraensis (strain KOD1)</name>
    <dbReference type="NCBI Taxonomy" id="69014"/>
    <lineage>
        <taxon>Archaea</taxon>
        <taxon>Methanobacteriati</taxon>
        <taxon>Methanobacteriota</taxon>
        <taxon>Thermococci</taxon>
        <taxon>Thermococcales</taxon>
        <taxon>Thermococcaceae</taxon>
        <taxon>Thermococcus</taxon>
    </lineage>
</organism>
<keyword evidence="1" id="KW-1133">Transmembrane helix</keyword>
<feature type="transmembrane region" description="Helical" evidence="1">
    <location>
        <begin position="208"/>
        <end position="225"/>
    </location>
</feature>
<feature type="transmembrane region" description="Helical" evidence="1">
    <location>
        <begin position="44"/>
        <end position="64"/>
    </location>
</feature>
<protein>
    <submittedName>
        <fullName evidence="2">Hypothetical membrane protein, conserved</fullName>
    </submittedName>
</protein>
<name>Q5JHD9_THEKO</name>
<proteinExistence type="predicted"/>
<gene>
    <name evidence="2" type="ordered locus">TK0739</name>
</gene>
<sequence length="298" mass="33479">MAIGATLYPFFSPWGILVILPLYGLHALVLASIVYRFGRPRFETLYLAGVIFGLYEAYITKIIWNPDWESPIQVGGISILELLVVVFFWHPFMSFMMAVGTAELLTSRRKLLPEFVLKRPLLFAMVLGALESSNSPSPVHSFLSLASTLAVILLLVRWWRNRYEGENLDDLLPTLGELKFLVPILLAYYIALGLGIKREAIPGLGAQAFVWFLYALTFYLLYRALKKSRGLDVEQTAAPSLRKLVVLSAVWIISGVAFSTLELFIPELKFVIIALLWLFGAVVGLVSFFRSAQWALAE</sequence>
<feature type="transmembrane region" description="Helical" evidence="1">
    <location>
        <begin position="245"/>
        <end position="265"/>
    </location>
</feature>
<feature type="transmembrane region" description="Helical" evidence="1">
    <location>
        <begin position="142"/>
        <end position="159"/>
    </location>
</feature>
<keyword evidence="1" id="KW-0812">Transmembrane</keyword>
<evidence type="ECO:0000256" key="1">
    <source>
        <dbReference type="SAM" id="Phobius"/>
    </source>
</evidence>
<feature type="transmembrane region" description="Helical" evidence="1">
    <location>
        <begin position="14"/>
        <end position="37"/>
    </location>
</feature>
<dbReference type="STRING" id="69014.TK0739"/>
<dbReference type="EnsemblBacteria" id="BAD84929">
    <property type="protein sequence ID" value="BAD84929"/>
    <property type="gene ID" value="TK0739"/>
</dbReference>
<feature type="transmembrane region" description="Helical" evidence="1">
    <location>
        <begin position="271"/>
        <end position="289"/>
    </location>
</feature>
<dbReference type="AlphaFoldDB" id="Q5JHD9"/>
<keyword evidence="1" id="KW-0472">Membrane</keyword>
<dbReference type="PhylomeDB" id="Q5JHD9"/>
<dbReference type="HOGENOM" id="CLU_867720_0_0_2"/>
<dbReference type="EMBL" id="AP006878">
    <property type="protein sequence ID" value="BAD84929.1"/>
    <property type="molecule type" value="Genomic_DNA"/>
</dbReference>
<dbReference type="InParanoid" id="Q5JHD9"/>
<dbReference type="PATRIC" id="fig|69014.16.peg.720"/>
<feature type="transmembrane region" description="Helical" evidence="1">
    <location>
        <begin position="180"/>
        <end position="196"/>
    </location>
</feature>
<reference evidence="2 3" key="1">
    <citation type="journal article" date="2005" name="Genome Res.">
        <title>Complete genome sequence of the hyperthermophilic archaeon Thermococcus kodakaraensis KOD1 and comparison with Pyrococcus genomes.</title>
        <authorList>
            <person name="Fukui T."/>
            <person name="Atomi H."/>
            <person name="Kanai T."/>
            <person name="Matsumi R."/>
            <person name="Fujiwara S."/>
            <person name="Imanaka T."/>
        </authorList>
    </citation>
    <scope>NUCLEOTIDE SEQUENCE [LARGE SCALE GENOMIC DNA]</scope>
    <source>
        <strain evidence="3">ATCC BAA-918 / JCM 12380 / KOD1</strain>
    </source>
</reference>
<feature type="transmembrane region" description="Helical" evidence="1">
    <location>
        <begin position="76"/>
        <end position="99"/>
    </location>
</feature>
<evidence type="ECO:0000313" key="3">
    <source>
        <dbReference type="Proteomes" id="UP000000536"/>
    </source>
</evidence>